<organism evidence="3 4">
    <name type="scientific">Pseudoalteromonas marina</name>
    <dbReference type="NCBI Taxonomy" id="267375"/>
    <lineage>
        <taxon>Bacteria</taxon>
        <taxon>Pseudomonadati</taxon>
        <taxon>Pseudomonadota</taxon>
        <taxon>Gammaproteobacteria</taxon>
        <taxon>Alteromonadales</taxon>
        <taxon>Pseudoalteromonadaceae</taxon>
        <taxon>Pseudoalteromonas</taxon>
    </lineage>
</organism>
<gene>
    <name evidence="3" type="ORF">Q8W34_14415</name>
</gene>
<dbReference type="EMBL" id="JAUYVT010000014">
    <property type="protein sequence ID" value="MDP2565837.1"/>
    <property type="molecule type" value="Genomic_DNA"/>
</dbReference>
<feature type="domain" description="Large polyvalent protein-associated" evidence="2">
    <location>
        <begin position="167"/>
        <end position="257"/>
    </location>
</feature>
<proteinExistence type="predicted"/>
<dbReference type="InterPro" id="IPR041047">
    <property type="entry name" value="LPD1"/>
</dbReference>
<accession>A0ABT9FGD1</accession>
<dbReference type="Pfam" id="PF18799">
    <property type="entry name" value="LPD5"/>
    <property type="match status" value="1"/>
</dbReference>
<comment type="caution">
    <text evidence="3">The sequence shown here is derived from an EMBL/GenBank/DDBJ whole genome shotgun (WGS) entry which is preliminary data.</text>
</comment>
<keyword evidence="4" id="KW-1185">Reference proteome</keyword>
<reference evidence="3" key="1">
    <citation type="submission" date="2023-07" db="EMBL/GenBank/DDBJ databases">
        <title>Genome content predicts the carbon catabolic preferences of heterotrophic bacteria.</title>
        <authorList>
            <person name="Gralka M."/>
        </authorList>
    </citation>
    <scope>NUCLEOTIDE SEQUENCE</scope>
    <source>
        <strain evidence="3">4G09</strain>
    </source>
</reference>
<protein>
    <submittedName>
        <fullName evidence="3">LPD1 domain-containing protein</fullName>
    </submittedName>
</protein>
<name>A0ABT9FGD1_9GAMM</name>
<sequence length="530" mass="60759">MNKSTELKDTGEVVLGARKHLFADFAKFQQKDFSLAETLKKADLPKIDFKKLYENNETNDLITVLCSIYQHVPRRTTGRNANIWERNFLETINVIKLILSSNSEEGSELLDIVKKHRADGFRNMYNKVKLGLQIGFPGVINLGTCEMNYANVAKFWYYRGPDGLNDYDSKFQTEEEALHGLRESLTKVYNETKTPAARKKAKYKIHVLENDDELFIGWLSARGTAVKLKTGFADVKTASQYLKDNLEALEIQLSSLKAEKDYWLNGKTEFVRTGKVWTEEAFISSEKLLNKLNFRGVQYGNQMTISDKEKVNLRCFNAMHDLSEIIGLKPEEITGKGTLAIAFGARGKAKGKLSACAHYEVINCVINLTRSSKRGNLSHELFHFFDNLLGSFSESGQIDIFQNETFATTLFSPIKGQTHLPEEVVKAICKLINEIYKTKVTSRSFLKDNLRSKPYWGKRIEILARCFEMWVFTELEKRGLQNDFLVSFNFDYETEEDYPYPTRKEMKSGISDAFENLFSVLSGKHKQLFF</sequence>
<evidence type="ECO:0000313" key="3">
    <source>
        <dbReference type="EMBL" id="MDP2565837.1"/>
    </source>
</evidence>
<feature type="domain" description="Large polyvalent protein-associated" evidence="1">
    <location>
        <begin position="448"/>
        <end position="522"/>
    </location>
</feature>
<evidence type="ECO:0000259" key="1">
    <source>
        <dbReference type="Pfam" id="PF18796"/>
    </source>
</evidence>
<evidence type="ECO:0000259" key="2">
    <source>
        <dbReference type="Pfam" id="PF18799"/>
    </source>
</evidence>
<dbReference type="Proteomes" id="UP001177212">
    <property type="component" value="Unassembled WGS sequence"/>
</dbReference>
<dbReference type="RefSeq" id="WP_305472589.1">
    <property type="nucleotide sequence ID" value="NZ_JAUYVT010000014.1"/>
</dbReference>
<dbReference type="InterPro" id="IPR040651">
    <property type="entry name" value="LPD5"/>
</dbReference>
<evidence type="ECO:0000313" key="4">
    <source>
        <dbReference type="Proteomes" id="UP001177212"/>
    </source>
</evidence>
<dbReference type="Pfam" id="PF18796">
    <property type="entry name" value="LPD1"/>
    <property type="match status" value="1"/>
</dbReference>